<evidence type="ECO:0000313" key="3">
    <source>
        <dbReference type="Proteomes" id="UP001162162"/>
    </source>
</evidence>
<proteinExistence type="predicted"/>
<dbReference type="AlphaFoldDB" id="A0AAV8ZGN8"/>
<dbReference type="PANTHER" id="PTHR36159">
    <property type="entry name" value="PROTEIN CBG23766"/>
    <property type="match status" value="1"/>
</dbReference>
<evidence type="ECO:0000259" key="1">
    <source>
        <dbReference type="Pfam" id="PF21738"/>
    </source>
</evidence>
<gene>
    <name evidence="2" type="ORF">NQ318_001289</name>
</gene>
<evidence type="ECO:0000313" key="2">
    <source>
        <dbReference type="EMBL" id="KAJ8962881.1"/>
    </source>
</evidence>
<name>A0AAV8ZGN8_9CUCU</name>
<organism evidence="2 3">
    <name type="scientific">Aromia moschata</name>
    <dbReference type="NCBI Taxonomy" id="1265417"/>
    <lineage>
        <taxon>Eukaryota</taxon>
        <taxon>Metazoa</taxon>
        <taxon>Ecdysozoa</taxon>
        <taxon>Arthropoda</taxon>
        <taxon>Hexapoda</taxon>
        <taxon>Insecta</taxon>
        <taxon>Pterygota</taxon>
        <taxon>Neoptera</taxon>
        <taxon>Endopterygota</taxon>
        <taxon>Coleoptera</taxon>
        <taxon>Polyphaga</taxon>
        <taxon>Cucujiformia</taxon>
        <taxon>Chrysomeloidea</taxon>
        <taxon>Cerambycidae</taxon>
        <taxon>Cerambycinae</taxon>
        <taxon>Callichromatini</taxon>
        <taxon>Aromia</taxon>
    </lineage>
</organism>
<dbReference type="InterPro" id="IPR049512">
    <property type="entry name" value="DJR-like_dom"/>
</dbReference>
<protein>
    <recommendedName>
        <fullName evidence="1">Double jelly roll-like domain-containing protein</fullName>
    </recommendedName>
</protein>
<reference evidence="2" key="1">
    <citation type="journal article" date="2023" name="Insect Mol. Biol.">
        <title>Genome sequencing provides insights into the evolution of gene families encoding plant cell wall-degrading enzymes in longhorned beetles.</title>
        <authorList>
            <person name="Shin N.R."/>
            <person name="Okamura Y."/>
            <person name="Kirsch R."/>
            <person name="Pauchet Y."/>
        </authorList>
    </citation>
    <scope>NUCLEOTIDE SEQUENCE</scope>
    <source>
        <strain evidence="2">AMC_N1</strain>
    </source>
</reference>
<keyword evidence="3" id="KW-1185">Reference proteome</keyword>
<dbReference type="Pfam" id="PF21738">
    <property type="entry name" value="DJR-like_dom"/>
    <property type="match status" value="1"/>
</dbReference>
<sequence>MDFDNSTSRVRLRTNRKISFNVENSLSAILGFSNKIVDANTKITGEFPVEILKVNAIFIDCNIAAGSFLNGRPVHIIHQFFPAVSPGSNMVFANHAELLDVTDKPYNDVSIENYQYHFYQPTTSGTINYNDEVRIAIQDLEANTVPCDSYLYVEGKLTQDDDGITTQLEFINNAVAYLFKEIRYELNGTVIDSVRDVGLVSTLKGYLSYTPNESSLLENAGWVAKKNKTVAKQGETLKDAITRERIITDSAGNFNTIIPLKHLMGFFEDFRKLMIHMRQELVIIRSSSDYDAVTSENETEKPKVTINRISWVVPHVSLSLEEQININTIVKKGVGLPIHFRSWEIIEYPSLPTSTRHTWPVKTSTKVESPRHVIVAFQKDRKNKLTSDMSKFDNISLRNIKVFLNSDRYPYADLLLDFANNKFATLYDMYANFQESYYLTKTNQPVFNPKEFKNHAPIAHIDCSHQKDSLQTGSVVLRIEFETDVATTTDISAYCLVLHEKLFIYNPLNKTVRQP</sequence>
<dbReference type="PANTHER" id="PTHR36159:SF1">
    <property type="entry name" value="RETROVIRUS-RELATED POL POLYPROTEIN FROM TRANSPOSON 412-LIKE PROTEIN"/>
    <property type="match status" value="1"/>
</dbReference>
<feature type="domain" description="Double jelly roll-like" evidence="1">
    <location>
        <begin position="171"/>
        <end position="502"/>
    </location>
</feature>
<dbReference type="EMBL" id="JAPWTK010000002">
    <property type="protein sequence ID" value="KAJ8962881.1"/>
    <property type="molecule type" value="Genomic_DNA"/>
</dbReference>
<comment type="caution">
    <text evidence="2">The sequence shown here is derived from an EMBL/GenBank/DDBJ whole genome shotgun (WGS) entry which is preliminary data.</text>
</comment>
<dbReference type="Proteomes" id="UP001162162">
    <property type="component" value="Unassembled WGS sequence"/>
</dbReference>
<accession>A0AAV8ZGN8</accession>